<accession>A0ABQ6Z633</accession>
<proteinExistence type="inferred from homology"/>
<gene>
    <name evidence="12" type="primary">fluC</name>
    <name evidence="12" type="synonym">crcB</name>
    <name evidence="13" type="ORF">CSC65_10140</name>
</gene>
<feature type="transmembrane region" description="Helical" evidence="12">
    <location>
        <begin position="12"/>
        <end position="33"/>
    </location>
</feature>
<keyword evidence="6 12" id="KW-0915">Sodium</keyword>
<keyword evidence="9 12" id="KW-0407">Ion channel</keyword>
<evidence type="ECO:0000256" key="6">
    <source>
        <dbReference type="ARBA" id="ARBA00023053"/>
    </source>
</evidence>
<dbReference type="RefSeq" id="WP_162410481.1">
    <property type="nucleotide sequence ID" value="NZ_PDWN01000009.1"/>
</dbReference>
<evidence type="ECO:0000313" key="13">
    <source>
        <dbReference type="EMBL" id="KAF1694012.1"/>
    </source>
</evidence>
<reference evidence="13 14" key="1">
    <citation type="submission" date="2017-10" db="EMBL/GenBank/DDBJ databases">
        <title>Whole genome sequencing of members of genus Pseudoxanthomonas.</title>
        <authorList>
            <person name="Kumar S."/>
            <person name="Bansal K."/>
            <person name="Kaur A."/>
            <person name="Patil P."/>
            <person name="Sharma S."/>
            <person name="Patil P.B."/>
        </authorList>
    </citation>
    <scope>NUCLEOTIDE SEQUENCE [LARGE SCALE GENOMIC DNA]</scope>
    <source>
        <strain evidence="13 14">DSM 17801</strain>
    </source>
</reference>
<dbReference type="Proteomes" id="UP000788419">
    <property type="component" value="Unassembled WGS sequence"/>
</dbReference>
<evidence type="ECO:0000256" key="5">
    <source>
        <dbReference type="ARBA" id="ARBA00022989"/>
    </source>
</evidence>
<comment type="subcellular location">
    <subcellularLocation>
        <location evidence="1 12">Cell membrane</location>
        <topology evidence="1 12">Multi-pass membrane protein</topology>
    </subcellularLocation>
</comment>
<keyword evidence="7 12" id="KW-0406">Ion transport</keyword>
<dbReference type="NCBIfam" id="NF010792">
    <property type="entry name" value="PRK14196.1"/>
    <property type="match status" value="1"/>
</dbReference>
<comment type="function">
    <text evidence="12">Fluoride-specific ion channel. Important for reducing fluoride concentration in the cell, thus reducing its toxicity.</text>
</comment>
<keyword evidence="12" id="KW-0813">Transport</keyword>
<organism evidence="13 14">
    <name type="scientific">Pseudoxanthomonas daejeonensis</name>
    <dbReference type="NCBI Taxonomy" id="266062"/>
    <lineage>
        <taxon>Bacteria</taxon>
        <taxon>Pseudomonadati</taxon>
        <taxon>Pseudomonadota</taxon>
        <taxon>Gammaproteobacteria</taxon>
        <taxon>Lysobacterales</taxon>
        <taxon>Lysobacteraceae</taxon>
        <taxon>Pseudoxanthomonas</taxon>
    </lineage>
</organism>
<feature type="transmembrane region" description="Helical" evidence="12">
    <location>
        <begin position="45"/>
        <end position="68"/>
    </location>
</feature>
<keyword evidence="5 12" id="KW-1133">Transmembrane helix</keyword>
<name>A0ABQ6Z633_9GAMM</name>
<evidence type="ECO:0000313" key="14">
    <source>
        <dbReference type="Proteomes" id="UP000788419"/>
    </source>
</evidence>
<feature type="transmembrane region" description="Helical" evidence="12">
    <location>
        <begin position="80"/>
        <end position="100"/>
    </location>
</feature>
<keyword evidence="14" id="KW-1185">Reference proteome</keyword>
<keyword evidence="2 12" id="KW-1003">Cell membrane</keyword>
<keyword evidence="12" id="KW-0479">Metal-binding</keyword>
<keyword evidence="8 12" id="KW-0472">Membrane</keyword>
<evidence type="ECO:0000256" key="8">
    <source>
        <dbReference type="ARBA" id="ARBA00023136"/>
    </source>
</evidence>
<evidence type="ECO:0000256" key="7">
    <source>
        <dbReference type="ARBA" id="ARBA00023065"/>
    </source>
</evidence>
<evidence type="ECO:0000256" key="9">
    <source>
        <dbReference type="ARBA" id="ARBA00023303"/>
    </source>
</evidence>
<feature type="binding site" evidence="12">
    <location>
        <position position="88"/>
    </location>
    <ligand>
        <name>Na(+)</name>
        <dbReference type="ChEBI" id="CHEBI:29101"/>
        <note>structural</note>
    </ligand>
</feature>
<evidence type="ECO:0000256" key="12">
    <source>
        <dbReference type="HAMAP-Rule" id="MF_00454"/>
    </source>
</evidence>
<keyword evidence="4 12" id="KW-0812">Transmembrane</keyword>
<sequence>MPPRRGQKEDAVDLVRSFIAVGSGAAIGAWMRWGLSAWLNPSRSPVALGTLAANLVGAYVVGIALGWITFRPGIAPEWRLFLVTGLLGGLTTFSTFSAEIVQHLTRQQYGTAVLGVALHLFGSLLLTALGLYTYRVLRMGA</sequence>
<evidence type="ECO:0000256" key="10">
    <source>
        <dbReference type="ARBA" id="ARBA00035120"/>
    </source>
</evidence>
<comment type="similarity">
    <text evidence="10 12">Belongs to the fluoride channel Fluc/FEX (TC 1.A.43) family.</text>
</comment>
<feature type="transmembrane region" description="Helical" evidence="12">
    <location>
        <begin position="112"/>
        <end position="134"/>
    </location>
</feature>
<evidence type="ECO:0000256" key="3">
    <source>
        <dbReference type="ARBA" id="ARBA00022519"/>
    </source>
</evidence>
<dbReference type="InterPro" id="IPR003691">
    <property type="entry name" value="FluC"/>
</dbReference>
<dbReference type="Pfam" id="PF02537">
    <property type="entry name" value="CRCB"/>
    <property type="match status" value="1"/>
</dbReference>
<comment type="activity regulation">
    <text evidence="12">Na(+) is not transported, but it plays an essential structural role and its presence is essential for fluoride channel function.</text>
</comment>
<evidence type="ECO:0000256" key="11">
    <source>
        <dbReference type="ARBA" id="ARBA00035585"/>
    </source>
</evidence>
<comment type="catalytic activity">
    <reaction evidence="11">
        <text>fluoride(in) = fluoride(out)</text>
        <dbReference type="Rhea" id="RHEA:76159"/>
        <dbReference type="ChEBI" id="CHEBI:17051"/>
    </reaction>
    <physiologicalReaction direction="left-to-right" evidence="11">
        <dbReference type="Rhea" id="RHEA:76160"/>
    </physiologicalReaction>
</comment>
<dbReference type="NCBIfam" id="TIGR00494">
    <property type="entry name" value="crcB"/>
    <property type="match status" value="1"/>
</dbReference>
<comment type="caution">
    <text evidence="13">The sequence shown here is derived from an EMBL/GenBank/DDBJ whole genome shotgun (WGS) entry which is preliminary data.</text>
</comment>
<protein>
    <recommendedName>
        <fullName evidence="12">Fluoride-specific ion channel FluC</fullName>
    </recommendedName>
</protein>
<feature type="binding site" evidence="12">
    <location>
        <position position="91"/>
    </location>
    <ligand>
        <name>Na(+)</name>
        <dbReference type="ChEBI" id="CHEBI:29101"/>
        <note>structural</note>
    </ligand>
</feature>
<evidence type="ECO:0000256" key="1">
    <source>
        <dbReference type="ARBA" id="ARBA00004651"/>
    </source>
</evidence>
<dbReference type="EMBL" id="PDWN01000009">
    <property type="protein sequence ID" value="KAF1694012.1"/>
    <property type="molecule type" value="Genomic_DNA"/>
</dbReference>
<evidence type="ECO:0000256" key="2">
    <source>
        <dbReference type="ARBA" id="ARBA00022475"/>
    </source>
</evidence>
<evidence type="ECO:0000256" key="4">
    <source>
        <dbReference type="ARBA" id="ARBA00022692"/>
    </source>
</evidence>
<dbReference type="PANTHER" id="PTHR28259">
    <property type="entry name" value="FLUORIDE EXPORT PROTEIN 1-RELATED"/>
    <property type="match status" value="1"/>
</dbReference>
<dbReference type="PANTHER" id="PTHR28259:SF1">
    <property type="entry name" value="FLUORIDE EXPORT PROTEIN 1-RELATED"/>
    <property type="match status" value="1"/>
</dbReference>
<keyword evidence="3" id="KW-0997">Cell inner membrane</keyword>
<dbReference type="HAMAP" id="MF_00454">
    <property type="entry name" value="FluC"/>
    <property type="match status" value="1"/>
</dbReference>